<comment type="subcellular location">
    <subcellularLocation>
        <location evidence="1 9">Cell membrane</location>
        <topology evidence="1 9">Single-pass membrane protein</topology>
    </subcellularLocation>
</comment>
<sequence>MPNLGPTELILILLVILLLFGASKLPDLARSMGRSARIFKSEIKEMENDDKAHDAGQAANTAPAVNGEPRQLPAGGSASNQAQSAAEQGFWDRPENQPRRTN</sequence>
<keyword evidence="5 9" id="KW-0653">Protein transport</keyword>
<dbReference type="GO" id="GO:0033281">
    <property type="term" value="C:TAT protein transport complex"/>
    <property type="evidence" value="ECO:0007669"/>
    <property type="project" value="UniProtKB-UniRule"/>
</dbReference>
<comment type="similarity">
    <text evidence="9">Belongs to the TatA/E family.</text>
</comment>
<evidence type="ECO:0000256" key="5">
    <source>
        <dbReference type="ARBA" id="ARBA00022927"/>
    </source>
</evidence>
<protein>
    <recommendedName>
        <fullName evidence="9">Sec-independent protein translocase protein TatA</fullName>
    </recommendedName>
</protein>
<accession>A0A931E0N2</accession>
<dbReference type="PANTHER" id="PTHR42982:SF8">
    <property type="entry name" value="SEC-INDEPENDENT PROTEIN TRANSLOCASE PROTEIN TATA"/>
    <property type="match status" value="1"/>
</dbReference>
<evidence type="ECO:0000256" key="7">
    <source>
        <dbReference type="ARBA" id="ARBA00023010"/>
    </source>
</evidence>
<keyword evidence="8 9" id="KW-0472">Membrane</keyword>
<feature type="compositionally biased region" description="Basic and acidic residues" evidence="10">
    <location>
        <begin position="45"/>
        <end position="54"/>
    </location>
</feature>
<keyword evidence="12" id="KW-1185">Reference proteome</keyword>
<keyword evidence="6 9" id="KW-1133">Transmembrane helix</keyword>
<dbReference type="PANTHER" id="PTHR42982">
    <property type="entry name" value="SEC-INDEPENDENT PROTEIN TRANSLOCASE PROTEIN TATA"/>
    <property type="match status" value="1"/>
</dbReference>
<evidence type="ECO:0000256" key="10">
    <source>
        <dbReference type="SAM" id="MobiDB-lite"/>
    </source>
</evidence>
<keyword evidence="4 9" id="KW-0812">Transmembrane</keyword>
<evidence type="ECO:0000256" key="4">
    <source>
        <dbReference type="ARBA" id="ARBA00022692"/>
    </source>
</evidence>
<dbReference type="Gene3D" id="1.20.5.3310">
    <property type="match status" value="1"/>
</dbReference>
<evidence type="ECO:0000313" key="12">
    <source>
        <dbReference type="Proteomes" id="UP000658613"/>
    </source>
</evidence>
<dbReference type="NCBIfam" id="NF001854">
    <property type="entry name" value="PRK00575.1"/>
    <property type="match status" value="1"/>
</dbReference>
<evidence type="ECO:0000256" key="8">
    <source>
        <dbReference type="ARBA" id="ARBA00023136"/>
    </source>
</evidence>
<dbReference type="InterPro" id="IPR003369">
    <property type="entry name" value="TatA/B/E"/>
</dbReference>
<evidence type="ECO:0000256" key="9">
    <source>
        <dbReference type="HAMAP-Rule" id="MF_00236"/>
    </source>
</evidence>
<evidence type="ECO:0000256" key="3">
    <source>
        <dbReference type="ARBA" id="ARBA00022475"/>
    </source>
</evidence>
<dbReference type="HAMAP" id="MF_00236">
    <property type="entry name" value="TatA_E"/>
    <property type="match status" value="1"/>
</dbReference>
<dbReference type="GO" id="GO:0043953">
    <property type="term" value="P:protein transport by the Tat complex"/>
    <property type="evidence" value="ECO:0007669"/>
    <property type="project" value="UniProtKB-UniRule"/>
</dbReference>
<dbReference type="RefSeq" id="WP_196824107.1">
    <property type="nucleotide sequence ID" value="NZ_CP046980.1"/>
</dbReference>
<dbReference type="Proteomes" id="UP000658613">
    <property type="component" value="Unassembled WGS sequence"/>
</dbReference>
<evidence type="ECO:0000256" key="6">
    <source>
        <dbReference type="ARBA" id="ARBA00022989"/>
    </source>
</evidence>
<reference evidence="11" key="1">
    <citation type="submission" date="2020-11" db="EMBL/GenBank/DDBJ databases">
        <title>Sequencing the genomes of 1000 actinobacteria strains.</title>
        <authorList>
            <person name="Klenk H.-P."/>
        </authorList>
    </citation>
    <scope>NUCLEOTIDE SEQUENCE</scope>
    <source>
        <strain evidence="11">DSM 45632</strain>
    </source>
</reference>
<dbReference type="NCBIfam" id="TIGR01411">
    <property type="entry name" value="tatAE"/>
    <property type="match status" value="1"/>
</dbReference>
<keyword evidence="7 9" id="KW-0811">Translocation</keyword>
<comment type="function">
    <text evidence="9">Part of the twin-arginine translocation (Tat) system that transports large folded proteins containing a characteristic twin-arginine motif in their signal peptide across membranes. TatA could form the protein-conducting channel of the Tat system.</text>
</comment>
<comment type="subunit">
    <text evidence="9">The Tat system comprises two distinct complexes: a TatABC complex, containing multiple copies of TatA, TatB and TatC subunits, and a separate TatA complex, containing only TatA subunits. Substrates initially bind to the TatABC complex, which probably triggers association of the separate TatA complex to form the active translocon.</text>
</comment>
<gene>
    <name evidence="9" type="primary">tatA</name>
    <name evidence="11" type="ORF">IW254_000550</name>
</gene>
<organism evidence="11 12">
    <name type="scientific">Corynebacterium aquatimens</name>
    <dbReference type="NCBI Taxonomy" id="1190508"/>
    <lineage>
        <taxon>Bacteria</taxon>
        <taxon>Bacillati</taxon>
        <taxon>Actinomycetota</taxon>
        <taxon>Actinomycetes</taxon>
        <taxon>Mycobacteriales</taxon>
        <taxon>Corynebacteriaceae</taxon>
        <taxon>Corynebacterium</taxon>
    </lineage>
</organism>
<comment type="caution">
    <text evidence="11">The sequence shown here is derived from an EMBL/GenBank/DDBJ whole genome shotgun (WGS) entry which is preliminary data.</text>
</comment>
<dbReference type="Pfam" id="PF02416">
    <property type="entry name" value="TatA_B_E"/>
    <property type="match status" value="1"/>
</dbReference>
<feature type="compositionally biased region" description="Low complexity" evidence="10">
    <location>
        <begin position="74"/>
        <end position="89"/>
    </location>
</feature>
<proteinExistence type="inferred from homology"/>
<dbReference type="EMBL" id="JADOUE010000001">
    <property type="protein sequence ID" value="MBG6121581.1"/>
    <property type="molecule type" value="Genomic_DNA"/>
</dbReference>
<feature type="compositionally biased region" description="Basic and acidic residues" evidence="10">
    <location>
        <begin position="90"/>
        <end position="102"/>
    </location>
</feature>
<dbReference type="GO" id="GO:0008320">
    <property type="term" value="F:protein transmembrane transporter activity"/>
    <property type="evidence" value="ECO:0007669"/>
    <property type="project" value="UniProtKB-UniRule"/>
</dbReference>
<evidence type="ECO:0000256" key="2">
    <source>
        <dbReference type="ARBA" id="ARBA00022448"/>
    </source>
</evidence>
<keyword evidence="3 9" id="KW-1003">Cell membrane</keyword>
<evidence type="ECO:0000313" key="11">
    <source>
        <dbReference type="EMBL" id="MBG6121581.1"/>
    </source>
</evidence>
<dbReference type="AlphaFoldDB" id="A0A931E0N2"/>
<evidence type="ECO:0000256" key="1">
    <source>
        <dbReference type="ARBA" id="ARBA00004162"/>
    </source>
</evidence>
<keyword evidence="2 9" id="KW-0813">Transport</keyword>
<feature type="region of interest" description="Disordered" evidence="10">
    <location>
        <begin position="45"/>
        <end position="102"/>
    </location>
</feature>
<dbReference type="InterPro" id="IPR006312">
    <property type="entry name" value="TatA/E"/>
</dbReference>
<name>A0A931E0N2_9CORY</name>